<dbReference type="GO" id="GO:0003676">
    <property type="term" value="F:nucleic acid binding"/>
    <property type="evidence" value="ECO:0007669"/>
    <property type="project" value="InterPro"/>
</dbReference>
<evidence type="ECO:0000313" key="3">
    <source>
        <dbReference type="Proteomes" id="UP001153365"/>
    </source>
</evidence>
<dbReference type="SUPFAM" id="SSF54928">
    <property type="entry name" value="RNA-binding domain, RBD"/>
    <property type="match status" value="1"/>
</dbReference>
<feature type="domain" description="Tet-like 2OG-Fe(II) oxygenase" evidence="1">
    <location>
        <begin position="202"/>
        <end position="354"/>
    </location>
</feature>
<reference evidence="2" key="1">
    <citation type="submission" date="2022-06" db="EMBL/GenBank/DDBJ databases">
        <authorList>
            <consortium name="SYNGENTA / RWTH Aachen University"/>
        </authorList>
    </citation>
    <scope>NUCLEOTIDE SEQUENCE</scope>
</reference>
<dbReference type="CDD" id="cd00590">
    <property type="entry name" value="RRM_SF"/>
    <property type="match status" value="1"/>
</dbReference>
<evidence type="ECO:0000259" key="1">
    <source>
        <dbReference type="Pfam" id="PF20515"/>
    </source>
</evidence>
<dbReference type="EMBL" id="CALTRL010002976">
    <property type="protein sequence ID" value="CAH7677277.1"/>
    <property type="molecule type" value="Genomic_DNA"/>
</dbReference>
<dbReference type="Proteomes" id="UP001153365">
    <property type="component" value="Unassembled WGS sequence"/>
</dbReference>
<proteinExistence type="predicted"/>
<sequence>MSIIYNLQHSLVSLNRAGSEHLDLYNVIRKIDILLPTIVRIYNFEPMMDMPSLLNPSIYEQSIVNHEDISEYGSDFDMNQSSLGDSKCSTLHITNIPKNICKHEIEERFSEAGSLHRAFLLGRCKRSILVQMTSGEDCKKLCESLKDSWKGYNVVCNWANKNKSLFEEYQKHPKRVVDLKRKRRGQSNRFKNRQKISQSTLGLSRFMKEKGFDVNQEETQYKKIGSLLASNFRNIAQGPFDINHNQMVEEKLPSFTSLNYCPEEGYQHEDFSTAITFTFDGFFNTSHCDRDGSKWTLIGFIPISAESGFLAGEEFDVEGGQFILRDHRIAVDFSKISGITLLVLDTAKIKHQTVELVSLSGKYTRFAFSCKVSKSLKDTLFKY</sequence>
<name>A0AAV0B3T3_PHAPC</name>
<gene>
    <name evidence="2" type="ORF">PPACK8108_LOCUS12410</name>
</gene>
<keyword evidence="3" id="KW-1185">Reference proteome</keyword>
<organism evidence="2 3">
    <name type="scientific">Phakopsora pachyrhizi</name>
    <name type="common">Asian soybean rust disease fungus</name>
    <dbReference type="NCBI Taxonomy" id="170000"/>
    <lineage>
        <taxon>Eukaryota</taxon>
        <taxon>Fungi</taxon>
        <taxon>Dikarya</taxon>
        <taxon>Basidiomycota</taxon>
        <taxon>Pucciniomycotina</taxon>
        <taxon>Pucciniomycetes</taxon>
        <taxon>Pucciniales</taxon>
        <taxon>Phakopsoraceae</taxon>
        <taxon>Phakopsora</taxon>
    </lineage>
</organism>
<dbReference type="InterPro" id="IPR012677">
    <property type="entry name" value="Nucleotide-bd_a/b_plait_sf"/>
</dbReference>
<dbReference type="Gene3D" id="3.30.70.330">
    <property type="match status" value="1"/>
</dbReference>
<evidence type="ECO:0000313" key="2">
    <source>
        <dbReference type="EMBL" id="CAH7677277.1"/>
    </source>
</evidence>
<accession>A0AAV0B3T3</accession>
<dbReference type="InterPro" id="IPR035979">
    <property type="entry name" value="RBD_domain_sf"/>
</dbReference>
<comment type="caution">
    <text evidence="2">The sequence shown here is derived from an EMBL/GenBank/DDBJ whole genome shotgun (WGS) entry which is preliminary data.</text>
</comment>
<dbReference type="InterPro" id="IPR046798">
    <property type="entry name" value="2OG-FeII_Oxy_6"/>
</dbReference>
<protein>
    <recommendedName>
        <fullName evidence="1">Tet-like 2OG-Fe(II) oxygenase domain-containing protein</fullName>
    </recommendedName>
</protein>
<dbReference type="Pfam" id="PF20515">
    <property type="entry name" value="2OG-FeII_Oxy_6"/>
    <property type="match status" value="1"/>
</dbReference>
<dbReference type="AlphaFoldDB" id="A0AAV0B3T3"/>